<keyword evidence="1 2" id="KW-0443">Lipid metabolism</keyword>
<gene>
    <name evidence="4" type="ORF">DMB68_04655</name>
</gene>
<feature type="domain" description="PNPLA" evidence="3">
    <location>
        <begin position="20"/>
        <end position="190"/>
    </location>
</feature>
<keyword evidence="2" id="KW-0442">Lipid degradation</keyword>
<dbReference type="Proteomes" id="UP000247681">
    <property type="component" value="Unassembled WGS sequence"/>
</dbReference>
<dbReference type="Gene3D" id="3.40.1090.10">
    <property type="entry name" value="Cytosolic phospholipase A2 catalytic domain"/>
    <property type="match status" value="1"/>
</dbReference>
<feature type="short sequence motif" description="GXSXG" evidence="2">
    <location>
        <begin position="51"/>
        <end position="55"/>
    </location>
</feature>
<organism evidence="4 5">
    <name type="scientific">Flavobacterium hydrophilum</name>
    <dbReference type="NCBI Taxonomy" id="2211445"/>
    <lineage>
        <taxon>Bacteria</taxon>
        <taxon>Pseudomonadati</taxon>
        <taxon>Bacteroidota</taxon>
        <taxon>Flavobacteriia</taxon>
        <taxon>Flavobacteriales</taxon>
        <taxon>Flavobacteriaceae</taxon>
        <taxon>Flavobacterium</taxon>
    </lineage>
</organism>
<evidence type="ECO:0000256" key="2">
    <source>
        <dbReference type="PROSITE-ProRule" id="PRU01161"/>
    </source>
</evidence>
<dbReference type="OrthoDB" id="2339873at2"/>
<sequence>MTSLKDSITNTGLDEVKRSLILAGGGARLSYQAGVINALAEEGINFNHFDGTSGGIFNTAMICSHITPKEMAVRWRKVNVMHFSSLLPFKSYFSKKNFNALGDADGIINKIFPALGIDIKKMNANTSIDATFNVCNFSKKTIEALSNQNVTLKHLVAGMSLPIFMPAIKINGDWYTDAVWIKDANINEAIKRNPNEIWLVWAIGNSHEFLNGSFNQYVHMIEISANGGLLLELEQLEMINSKKENEKIVLHVIKPEFPLPLDSDLMFYKINVDELINRGYADAKHYLQNKSEKGVNPDYKASLMKEPGISLNFRSQFSGMINWKLKSIHFSLNISFNFRLIANDLVLRAYGSLSFDNSIHRISTYNNKVTINHHENILIYESSFVFEDEVFHLQCYLDLISQYDVLLGMEFKKAHCAIQNDKFPKPVSFTLKQPAWIRIKNIPFIHINSNNGWLGRQKEKFRILKKIYN</sequence>
<evidence type="ECO:0000256" key="1">
    <source>
        <dbReference type="ARBA" id="ARBA00023098"/>
    </source>
</evidence>
<dbReference type="PROSITE" id="PS51635">
    <property type="entry name" value="PNPLA"/>
    <property type="match status" value="1"/>
</dbReference>
<dbReference type="GO" id="GO:0016042">
    <property type="term" value="P:lipid catabolic process"/>
    <property type="evidence" value="ECO:0007669"/>
    <property type="project" value="UniProtKB-UniRule"/>
</dbReference>
<dbReference type="InterPro" id="IPR016035">
    <property type="entry name" value="Acyl_Trfase/lysoPLipase"/>
</dbReference>
<feature type="active site" description="Nucleophile" evidence="2">
    <location>
        <position position="53"/>
    </location>
</feature>
<protein>
    <submittedName>
        <fullName evidence="4">Alpha/beta hydrolase</fullName>
    </submittedName>
</protein>
<comment type="caution">
    <text evidence="4">The sequence shown here is derived from an EMBL/GenBank/DDBJ whole genome shotgun (WGS) entry which is preliminary data.</text>
</comment>
<accession>A0A2V4C558</accession>
<reference evidence="4 5" key="1">
    <citation type="submission" date="2018-05" db="EMBL/GenBank/DDBJ databases">
        <title>Flavobacterium sp. strain IMCC34758, incomplete genome.</title>
        <authorList>
            <person name="Joung Y."/>
        </authorList>
    </citation>
    <scope>NUCLEOTIDE SEQUENCE [LARGE SCALE GENOMIC DNA]</scope>
    <source>
        <strain evidence="4 5">IMCC34758</strain>
    </source>
</reference>
<proteinExistence type="predicted"/>
<dbReference type="InterPro" id="IPR002641">
    <property type="entry name" value="PNPLA_dom"/>
</dbReference>
<dbReference type="SUPFAM" id="SSF52151">
    <property type="entry name" value="FabD/lysophospholipase-like"/>
    <property type="match status" value="1"/>
</dbReference>
<keyword evidence="2 4" id="KW-0378">Hydrolase</keyword>
<dbReference type="Pfam" id="PF01734">
    <property type="entry name" value="Patatin"/>
    <property type="match status" value="1"/>
</dbReference>
<dbReference type="RefSeq" id="WP_110345476.1">
    <property type="nucleotide sequence ID" value="NZ_QJHL01000001.1"/>
</dbReference>
<comment type="caution">
    <text evidence="2">Lacks conserved residue(s) required for the propagation of feature annotation.</text>
</comment>
<evidence type="ECO:0000313" key="5">
    <source>
        <dbReference type="Proteomes" id="UP000247681"/>
    </source>
</evidence>
<dbReference type="GO" id="GO:0016787">
    <property type="term" value="F:hydrolase activity"/>
    <property type="evidence" value="ECO:0007669"/>
    <property type="project" value="UniProtKB-UniRule"/>
</dbReference>
<name>A0A2V4C558_9FLAO</name>
<keyword evidence="5" id="KW-1185">Reference proteome</keyword>
<evidence type="ECO:0000259" key="3">
    <source>
        <dbReference type="PROSITE" id="PS51635"/>
    </source>
</evidence>
<evidence type="ECO:0000313" key="4">
    <source>
        <dbReference type="EMBL" id="PXY46468.1"/>
    </source>
</evidence>
<dbReference type="EMBL" id="QJHL01000001">
    <property type="protein sequence ID" value="PXY46468.1"/>
    <property type="molecule type" value="Genomic_DNA"/>
</dbReference>
<feature type="active site" description="Proton acceptor" evidence="2">
    <location>
        <position position="177"/>
    </location>
</feature>
<dbReference type="AlphaFoldDB" id="A0A2V4C558"/>